<comment type="caution">
    <text evidence="1">The sequence shown here is derived from an EMBL/GenBank/DDBJ whole genome shotgun (WGS) entry which is preliminary data.</text>
</comment>
<reference evidence="1 2" key="1">
    <citation type="submission" date="2020-10" db="EMBL/GenBank/DDBJ databases">
        <authorList>
            <person name="Castelo-Branco R."/>
            <person name="Eusebio N."/>
            <person name="Adriana R."/>
            <person name="Vieira A."/>
            <person name="Brugerolle De Fraissinette N."/>
            <person name="Rezende De Castro R."/>
            <person name="Schneider M.P."/>
            <person name="Vasconcelos V."/>
            <person name="Leao P.N."/>
        </authorList>
    </citation>
    <scope>NUCLEOTIDE SEQUENCE [LARGE SCALE GENOMIC DNA]</scope>
    <source>
        <strain evidence="1 2">LEGE 06123</strain>
    </source>
</reference>
<proteinExistence type="predicted"/>
<dbReference type="EMBL" id="JADEWN010000104">
    <property type="protein sequence ID" value="MBE9193564.1"/>
    <property type="molecule type" value="Genomic_DNA"/>
</dbReference>
<keyword evidence="2" id="KW-1185">Reference proteome</keyword>
<sequence length="57" mass="6258">MPRLAGVNASSCKAVFHDLLPSSENCSLERGLVSVLLQEFWRRSLFLVGSCLSYNGV</sequence>
<name>A0ABR9UZ10_9CHRO</name>
<gene>
    <name evidence="1" type="ORF">IQ230_25190</name>
</gene>
<organism evidence="1 2">
    <name type="scientific">Gloeocapsopsis crepidinum LEGE 06123</name>
    <dbReference type="NCBI Taxonomy" id="588587"/>
    <lineage>
        <taxon>Bacteria</taxon>
        <taxon>Bacillati</taxon>
        <taxon>Cyanobacteriota</taxon>
        <taxon>Cyanophyceae</taxon>
        <taxon>Oscillatoriophycideae</taxon>
        <taxon>Chroococcales</taxon>
        <taxon>Chroococcaceae</taxon>
        <taxon>Gloeocapsopsis</taxon>
    </lineage>
</organism>
<evidence type="ECO:0000313" key="2">
    <source>
        <dbReference type="Proteomes" id="UP000651156"/>
    </source>
</evidence>
<accession>A0ABR9UZ10</accession>
<protein>
    <submittedName>
        <fullName evidence="1">Uncharacterized protein</fullName>
    </submittedName>
</protein>
<evidence type="ECO:0000313" key="1">
    <source>
        <dbReference type="EMBL" id="MBE9193564.1"/>
    </source>
</evidence>
<dbReference type="Proteomes" id="UP000651156">
    <property type="component" value="Unassembled WGS sequence"/>
</dbReference>